<keyword evidence="4" id="KW-1185">Reference proteome</keyword>
<sequence>MNKISNVQINIGWPEDLTDTIINQRYVDFILDDNRPFDEELENIKALQFKDGLKLLLNTKKNHKEFTDVLHSPTADYNVNTNSISIFETLLNQPMYDNNYPKAVNYGALGFIIGHELGHAFDSLGIDYDVDEDYNPWVNEETKSYFKKLYDCLVKQYGEYKVGERSLNSKSTLRENFADNLGNNPHIVPKKT</sequence>
<dbReference type="GO" id="GO:0005886">
    <property type="term" value="C:plasma membrane"/>
    <property type="evidence" value="ECO:0007669"/>
    <property type="project" value="TreeGrafter"/>
</dbReference>
<dbReference type="Proteomes" id="UP000614601">
    <property type="component" value="Unassembled WGS sequence"/>
</dbReference>
<comment type="similarity">
    <text evidence="1">Belongs to the peptidase M13 family.</text>
</comment>
<proteinExistence type="inferred from homology"/>
<dbReference type="PANTHER" id="PTHR11733">
    <property type="entry name" value="ZINC METALLOPROTEASE FAMILY M13 NEPRILYSIN-RELATED"/>
    <property type="match status" value="1"/>
</dbReference>
<accession>A0A811L683</accession>
<gene>
    <name evidence="3" type="ORF">BOKJ2_LOCUS10510</name>
</gene>
<evidence type="ECO:0000256" key="1">
    <source>
        <dbReference type="ARBA" id="ARBA00007357"/>
    </source>
</evidence>
<dbReference type="PANTHER" id="PTHR11733:SF167">
    <property type="entry name" value="FI17812P1-RELATED"/>
    <property type="match status" value="1"/>
</dbReference>
<dbReference type="InterPro" id="IPR042089">
    <property type="entry name" value="Peptidase_M13_dom_2"/>
</dbReference>
<dbReference type="EMBL" id="CAJFDH010000005">
    <property type="protein sequence ID" value="CAD5223740.1"/>
    <property type="molecule type" value="Genomic_DNA"/>
</dbReference>
<dbReference type="Gene3D" id="3.40.390.10">
    <property type="entry name" value="Collagenase (Catalytic Domain)"/>
    <property type="match status" value="1"/>
</dbReference>
<dbReference type="AlphaFoldDB" id="A0A811L683"/>
<protein>
    <recommendedName>
        <fullName evidence="2">Peptidase M13 C-terminal domain-containing protein</fullName>
    </recommendedName>
</protein>
<evidence type="ECO:0000313" key="3">
    <source>
        <dbReference type="EMBL" id="CAD5223740.1"/>
    </source>
</evidence>
<name>A0A811L683_9BILA</name>
<reference evidence="3" key="1">
    <citation type="submission" date="2020-09" db="EMBL/GenBank/DDBJ databases">
        <authorList>
            <person name="Kikuchi T."/>
        </authorList>
    </citation>
    <scope>NUCLEOTIDE SEQUENCE</scope>
    <source>
        <strain evidence="3">SH1</strain>
    </source>
</reference>
<dbReference type="PRINTS" id="PR00786">
    <property type="entry name" value="NEPRILYSIN"/>
</dbReference>
<dbReference type="InterPro" id="IPR018497">
    <property type="entry name" value="Peptidase_M13_C"/>
</dbReference>
<dbReference type="InterPro" id="IPR024079">
    <property type="entry name" value="MetalloPept_cat_dom_sf"/>
</dbReference>
<dbReference type="SUPFAM" id="SSF55486">
    <property type="entry name" value="Metalloproteases ('zincins'), catalytic domain"/>
    <property type="match status" value="1"/>
</dbReference>
<dbReference type="PROSITE" id="PS51885">
    <property type="entry name" value="NEPRILYSIN"/>
    <property type="match status" value="1"/>
</dbReference>
<dbReference type="Gene3D" id="1.10.1380.10">
    <property type="entry name" value="Neutral endopeptidase , domain2"/>
    <property type="match status" value="1"/>
</dbReference>
<dbReference type="Proteomes" id="UP000783686">
    <property type="component" value="Unassembled WGS sequence"/>
</dbReference>
<comment type="caution">
    <text evidence="3">The sequence shown here is derived from an EMBL/GenBank/DDBJ whole genome shotgun (WGS) entry which is preliminary data.</text>
</comment>
<dbReference type="GO" id="GO:0016485">
    <property type="term" value="P:protein processing"/>
    <property type="evidence" value="ECO:0007669"/>
    <property type="project" value="TreeGrafter"/>
</dbReference>
<dbReference type="EMBL" id="CAJFCW020000005">
    <property type="protein sequence ID" value="CAG9118649.1"/>
    <property type="molecule type" value="Genomic_DNA"/>
</dbReference>
<dbReference type="OrthoDB" id="6475849at2759"/>
<organism evidence="3 4">
    <name type="scientific">Bursaphelenchus okinawaensis</name>
    <dbReference type="NCBI Taxonomy" id="465554"/>
    <lineage>
        <taxon>Eukaryota</taxon>
        <taxon>Metazoa</taxon>
        <taxon>Ecdysozoa</taxon>
        <taxon>Nematoda</taxon>
        <taxon>Chromadorea</taxon>
        <taxon>Rhabditida</taxon>
        <taxon>Tylenchina</taxon>
        <taxon>Tylenchomorpha</taxon>
        <taxon>Aphelenchoidea</taxon>
        <taxon>Aphelenchoididae</taxon>
        <taxon>Bursaphelenchus</taxon>
    </lineage>
</organism>
<feature type="domain" description="Peptidase M13 C-terminal" evidence="2">
    <location>
        <begin position="76"/>
        <end position="182"/>
    </location>
</feature>
<evidence type="ECO:0000313" key="4">
    <source>
        <dbReference type="Proteomes" id="UP000614601"/>
    </source>
</evidence>
<evidence type="ECO:0000259" key="2">
    <source>
        <dbReference type="Pfam" id="PF01431"/>
    </source>
</evidence>
<dbReference type="InterPro" id="IPR000718">
    <property type="entry name" value="Peptidase_M13"/>
</dbReference>
<dbReference type="GO" id="GO:0004222">
    <property type="term" value="F:metalloendopeptidase activity"/>
    <property type="evidence" value="ECO:0007669"/>
    <property type="project" value="InterPro"/>
</dbReference>
<dbReference type="Pfam" id="PF01431">
    <property type="entry name" value="Peptidase_M13"/>
    <property type="match status" value="1"/>
</dbReference>